<dbReference type="HOGENOM" id="CLU_2077509_0_0_1"/>
<dbReference type="Gene3D" id="2.160.20.10">
    <property type="entry name" value="Single-stranded right-handed beta-helix, Pectin lyase-like"/>
    <property type="match status" value="1"/>
</dbReference>
<proteinExistence type="predicted"/>
<dbReference type="AlphaFoldDB" id="A0A0D3JCQ0"/>
<dbReference type="Proteomes" id="UP000013827">
    <property type="component" value="Unassembled WGS sequence"/>
</dbReference>
<dbReference type="STRING" id="2903.R1E365"/>
<dbReference type="PaxDb" id="2903-EOD21285"/>
<reference evidence="2" key="1">
    <citation type="journal article" date="2013" name="Nature">
        <title>Pan genome of the phytoplankton Emiliania underpins its global distribution.</title>
        <authorList>
            <person name="Read B.A."/>
            <person name="Kegel J."/>
            <person name="Klute M.J."/>
            <person name="Kuo A."/>
            <person name="Lefebvre S.C."/>
            <person name="Maumus F."/>
            <person name="Mayer C."/>
            <person name="Miller J."/>
            <person name="Monier A."/>
            <person name="Salamov A."/>
            <person name="Young J."/>
            <person name="Aguilar M."/>
            <person name="Claverie J.M."/>
            <person name="Frickenhaus S."/>
            <person name="Gonzalez K."/>
            <person name="Herman E.K."/>
            <person name="Lin Y.C."/>
            <person name="Napier J."/>
            <person name="Ogata H."/>
            <person name="Sarno A.F."/>
            <person name="Shmutz J."/>
            <person name="Schroeder D."/>
            <person name="de Vargas C."/>
            <person name="Verret F."/>
            <person name="von Dassow P."/>
            <person name="Valentin K."/>
            <person name="Van de Peer Y."/>
            <person name="Wheeler G."/>
            <person name="Dacks J.B."/>
            <person name="Delwiche C.F."/>
            <person name="Dyhrman S.T."/>
            <person name="Glockner G."/>
            <person name="John U."/>
            <person name="Richards T."/>
            <person name="Worden A.Z."/>
            <person name="Zhang X."/>
            <person name="Grigoriev I.V."/>
            <person name="Allen A.E."/>
            <person name="Bidle K."/>
            <person name="Borodovsky M."/>
            <person name="Bowler C."/>
            <person name="Brownlee C."/>
            <person name="Cock J.M."/>
            <person name="Elias M."/>
            <person name="Gladyshev V.N."/>
            <person name="Groth M."/>
            <person name="Guda C."/>
            <person name="Hadaegh A."/>
            <person name="Iglesias-Rodriguez M.D."/>
            <person name="Jenkins J."/>
            <person name="Jones B.M."/>
            <person name="Lawson T."/>
            <person name="Leese F."/>
            <person name="Lindquist E."/>
            <person name="Lobanov A."/>
            <person name="Lomsadze A."/>
            <person name="Malik S.B."/>
            <person name="Marsh M.E."/>
            <person name="Mackinder L."/>
            <person name="Mock T."/>
            <person name="Mueller-Roeber B."/>
            <person name="Pagarete A."/>
            <person name="Parker M."/>
            <person name="Probert I."/>
            <person name="Quesneville H."/>
            <person name="Raines C."/>
            <person name="Rensing S.A."/>
            <person name="Riano-Pachon D.M."/>
            <person name="Richier S."/>
            <person name="Rokitta S."/>
            <person name="Shiraiwa Y."/>
            <person name="Soanes D.M."/>
            <person name="van der Giezen M."/>
            <person name="Wahlund T.M."/>
            <person name="Williams B."/>
            <person name="Wilson W."/>
            <person name="Wolfe G."/>
            <person name="Wurch L.L."/>
        </authorList>
    </citation>
    <scope>NUCLEOTIDE SEQUENCE</scope>
</reference>
<dbReference type="eggNOG" id="ENOG502SCB1">
    <property type="taxonomic scope" value="Eukaryota"/>
</dbReference>
<dbReference type="InterPro" id="IPR012334">
    <property type="entry name" value="Pectin_lyas_fold"/>
</dbReference>
<reference evidence="1" key="2">
    <citation type="submission" date="2024-10" db="UniProtKB">
        <authorList>
            <consortium name="EnsemblProtists"/>
        </authorList>
    </citation>
    <scope>IDENTIFICATION</scope>
</reference>
<evidence type="ECO:0000313" key="2">
    <source>
        <dbReference type="Proteomes" id="UP000013827"/>
    </source>
</evidence>
<keyword evidence="2" id="KW-1185">Reference proteome</keyword>
<sequence>MKGAIQFKTTSKVFHATGHGVLSGEDYVYQYDAFYPANDDVIKVYHSNISASRLAVWKGYNDPVIQTGWNFWEDHRDGISIEQLHVIHSRYKRSGEYMLSAQARATLERRCLWRALTR</sequence>
<dbReference type="EnsemblProtists" id="EOD21285">
    <property type="protein sequence ID" value="EOD21285"/>
    <property type="gene ID" value="EMIHUDRAFT_241410"/>
</dbReference>
<evidence type="ECO:0000313" key="1">
    <source>
        <dbReference type="EnsemblProtists" id="EOD21285"/>
    </source>
</evidence>
<dbReference type="GeneID" id="17266824"/>
<dbReference type="KEGG" id="ehx:EMIHUDRAFT_241410"/>
<organism evidence="1 2">
    <name type="scientific">Emiliania huxleyi (strain CCMP1516)</name>
    <dbReference type="NCBI Taxonomy" id="280463"/>
    <lineage>
        <taxon>Eukaryota</taxon>
        <taxon>Haptista</taxon>
        <taxon>Haptophyta</taxon>
        <taxon>Prymnesiophyceae</taxon>
        <taxon>Isochrysidales</taxon>
        <taxon>Noelaerhabdaceae</taxon>
        <taxon>Emiliania</taxon>
    </lineage>
</organism>
<name>A0A0D3JCQ0_EMIH1</name>
<accession>A0A0D3JCQ0</accession>
<protein>
    <submittedName>
        <fullName evidence="1">Uncharacterized protein</fullName>
    </submittedName>
</protein>
<dbReference type="RefSeq" id="XP_005773714.1">
    <property type="nucleotide sequence ID" value="XM_005773657.1"/>
</dbReference>